<reference evidence="2 3" key="1">
    <citation type="submission" date="2014-09" db="EMBL/GenBank/DDBJ databases">
        <authorList>
            <person name="Regsiter A."/>
        </authorList>
    </citation>
    <scope>NUCLEOTIDE SEQUENCE [LARGE SCALE GENOMIC DNA]</scope>
</reference>
<gene>
    <name evidence="2" type="ORF">XAC3562_490010</name>
</gene>
<sequence>MLTQGTAHLPARPRTAKPHRHNAQTEGSITTETAPARRLNGRSLRMQGRRLQRHRSPLRAHGLTHALR</sequence>
<feature type="region of interest" description="Disordered" evidence="1">
    <location>
        <begin position="1"/>
        <end position="68"/>
    </location>
</feature>
<keyword evidence="3" id="KW-1185">Reference proteome</keyword>
<feature type="compositionally biased region" description="Polar residues" evidence="1">
    <location>
        <begin position="24"/>
        <end position="33"/>
    </location>
</feature>
<dbReference type="EMBL" id="CCXZ01000143">
    <property type="protein sequence ID" value="CEG16927.1"/>
    <property type="molecule type" value="Genomic_DNA"/>
</dbReference>
<proteinExistence type="predicted"/>
<organism evidence="2 3">
    <name type="scientific">Xanthomonas citri pv. citri</name>
    <dbReference type="NCBI Taxonomy" id="611301"/>
    <lineage>
        <taxon>Bacteria</taxon>
        <taxon>Pseudomonadati</taxon>
        <taxon>Pseudomonadota</taxon>
        <taxon>Gammaproteobacteria</taxon>
        <taxon>Lysobacterales</taxon>
        <taxon>Lysobacteraceae</taxon>
        <taxon>Xanthomonas</taxon>
    </lineage>
</organism>
<evidence type="ECO:0000256" key="1">
    <source>
        <dbReference type="SAM" id="MobiDB-lite"/>
    </source>
</evidence>
<protein>
    <submittedName>
        <fullName evidence="2">Uncharacterized protein</fullName>
    </submittedName>
</protein>
<accession>A0A0U5FJ09</accession>
<dbReference type="Proteomes" id="UP000052230">
    <property type="component" value="Unassembled WGS sequence"/>
</dbReference>
<feature type="compositionally biased region" description="Basic residues" evidence="1">
    <location>
        <begin position="47"/>
        <end position="58"/>
    </location>
</feature>
<dbReference type="AlphaFoldDB" id="A0A0U5FJ09"/>
<evidence type="ECO:0000313" key="2">
    <source>
        <dbReference type="EMBL" id="CEG16927.1"/>
    </source>
</evidence>
<name>A0A0U5FJ09_XANCI</name>
<comment type="caution">
    <text evidence="2">The sequence shown here is derived from an EMBL/GenBank/DDBJ whole genome shotgun (WGS) entry which is preliminary data.</text>
</comment>
<evidence type="ECO:0000313" key="3">
    <source>
        <dbReference type="Proteomes" id="UP000052230"/>
    </source>
</evidence>